<feature type="transmembrane region" description="Helical" evidence="8">
    <location>
        <begin position="376"/>
        <end position="395"/>
    </location>
</feature>
<evidence type="ECO:0000256" key="5">
    <source>
        <dbReference type="ARBA" id="ARBA00022692"/>
    </source>
</evidence>
<feature type="transmembrane region" description="Helical" evidence="8">
    <location>
        <begin position="191"/>
        <end position="209"/>
    </location>
</feature>
<evidence type="ECO:0000256" key="2">
    <source>
        <dbReference type="ARBA" id="ARBA00022475"/>
    </source>
</evidence>
<dbReference type="GO" id="GO:0009103">
    <property type="term" value="P:lipopolysaccharide biosynthetic process"/>
    <property type="evidence" value="ECO:0007669"/>
    <property type="project" value="UniProtKB-ARBA"/>
</dbReference>
<evidence type="ECO:0000313" key="11">
    <source>
        <dbReference type="Proteomes" id="UP000177159"/>
    </source>
</evidence>
<evidence type="ECO:0000259" key="9">
    <source>
        <dbReference type="Pfam" id="PF13231"/>
    </source>
</evidence>
<comment type="caution">
    <text evidence="10">The sequence shown here is derived from an EMBL/GenBank/DDBJ whole genome shotgun (WGS) entry which is preliminary data.</text>
</comment>
<dbReference type="PANTHER" id="PTHR33908">
    <property type="entry name" value="MANNOSYLTRANSFERASE YKCB-RELATED"/>
    <property type="match status" value="1"/>
</dbReference>
<dbReference type="Pfam" id="PF13231">
    <property type="entry name" value="PMT_2"/>
    <property type="match status" value="1"/>
</dbReference>
<evidence type="ECO:0000256" key="4">
    <source>
        <dbReference type="ARBA" id="ARBA00022679"/>
    </source>
</evidence>
<feature type="domain" description="Glycosyltransferase RgtA/B/C/D-like" evidence="9">
    <location>
        <begin position="74"/>
        <end position="217"/>
    </location>
</feature>
<organism evidence="10 11">
    <name type="scientific">Candidatus Roizmanbacteria bacterium RIFCSPHIGHO2_02_FULL_37_24</name>
    <dbReference type="NCBI Taxonomy" id="1802037"/>
    <lineage>
        <taxon>Bacteria</taxon>
        <taxon>Candidatus Roizmaniibacteriota</taxon>
    </lineage>
</organism>
<feature type="transmembrane region" description="Helical" evidence="8">
    <location>
        <begin position="144"/>
        <end position="162"/>
    </location>
</feature>
<gene>
    <name evidence="10" type="ORF">A3C24_00660</name>
</gene>
<dbReference type="AlphaFoldDB" id="A0A1F7H0L8"/>
<sequence>MLDVSKVVSFLRSTFSRKDVVIIVILILLFLFTRLIRLDDMPIFSDEGIYIRWAKVAWKDASWRFISLTDGRQPLQTWGIIPFLKIFPYNPLLAGRLFSVASGLFALVGIFSSAFYLFNKKTAYISALLYIITPYFLFYDRMTLADSAVNGFVIWIFFFSVLMARTLRLDVAILLGLLSGFGLLAKSSVKVYVGLMALAPVFLLFSHKEGGLKNMLLSLKNKFVGKDNKINSLVSFITLYFIVISLSALIYNVQRLSPFFHYVAEKNKTFILTVPELLQNPFAYFPHNIVNLPYYVFSEMGYIVAVLGIVGLYFLYKKDRILAIYLGLWLITITILLSFFAKVLFPRYVLPLGGLLLIPASYLLSNIKNSRNFMGILVVIIVSILYFDYTIIFNYPRIPFPEIDRGQYVEGRTAVWGAREIVDFAREKSKEKQVILIAEGNFGLIGDVLETFKLPNDAISVNGYWPLDKENLIENQSNLNDSYVYVVFSHREEFPLDWPIKLIKRYEKPGRKASVYLFELTK</sequence>
<keyword evidence="7 8" id="KW-0472">Membrane</keyword>
<dbReference type="PANTHER" id="PTHR33908:SF11">
    <property type="entry name" value="MEMBRANE PROTEIN"/>
    <property type="match status" value="1"/>
</dbReference>
<dbReference type="GO" id="GO:0005886">
    <property type="term" value="C:plasma membrane"/>
    <property type="evidence" value="ECO:0007669"/>
    <property type="project" value="UniProtKB-SubCell"/>
</dbReference>
<reference evidence="10 11" key="1">
    <citation type="journal article" date="2016" name="Nat. Commun.">
        <title>Thousands of microbial genomes shed light on interconnected biogeochemical processes in an aquifer system.</title>
        <authorList>
            <person name="Anantharaman K."/>
            <person name="Brown C.T."/>
            <person name="Hug L.A."/>
            <person name="Sharon I."/>
            <person name="Castelle C.J."/>
            <person name="Probst A.J."/>
            <person name="Thomas B.C."/>
            <person name="Singh A."/>
            <person name="Wilkins M.J."/>
            <person name="Karaoz U."/>
            <person name="Brodie E.L."/>
            <person name="Williams K.H."/>
            <person name="Hubbard S.S."/>
            <person name="Banfield J.F."/>
        </authorList>
    </citation>
    <scope>NUCLEOTIDE SEQUENCE [LARGE SCALE GENOMIC DNA]</scope>
</reference>
<accession>A0A1F7H0L8</accession>
<keyword evidence="5 8" id="KW-0812">Transmembrane</keyword>
<evidence type="ECO:0000256" key="1">
    <source>
        <dbReference type="ARBA" id="ARBA00004651"/>
    </source>
</evidence>
<feature type="transmembrane region" description="Helical" evidence="8">
    <location>
        <begin position="347"/>
        <end position="364"/>
    </location>
</feature>
<keyword evidence="6 8" id="KW-1133">Transmembrane helix</keyword>
<evidence type="ECO:0000256" key="3">
    <source>
        <dbReference type="ARBA" id="ARBA00022676"/>
    </source>
</evidence>
<keyword evidence="4" id="KW-0808">Transferase</keyword>
<feature type="transmembrane region" description="Helical" evidence="8">
    <location>
        <begin position="122"/>
        <end position="138"/>
    </location>
</feature>
<evidence type="ECO:0000256" key="6">
    <source>
        <dbReference type="ARBA" id="ARBA00022989"/>
    </source>
</evidence>
<dbReference type="InterPro" id="IPR038731">
    <property type="entry name" value="RgtA/B/C-like"/>
</dbReference>
<dbReference type="InterPro" id="IPR050297">
    <property type="entry name" value="LipidA_mod_glycosyltrf_83"/>
</dbReference>
<feature type="transmembrane region" description="Helical" evidence="8">
    <location>
        <begin position="322"/>
        <end position="341"/>
    </location>
</feature>
<evidence type="ECO:0000256" key="7">
    <source>
        <dbReference type="ARBA" id="ARBA00023136"/>
    </source>
</evidence>
<dbReference type="EMBL" id="MFZM01000001">
    <property type="protein sequence ID" value="OGK24799.1"/>
    <property type="molecule type" value="Genomic_DNA"/>
</dbReference>
<dbReference type="Proteomes" id="UP000177159">
    <property type="component" value="Unassembled WGS sequence"/>
</dbReference>
<dbReference type="GO" id="GO:0016763">
    <property type="term" value="F:pentosyltransferase activity"/>
    <property type="evidence" value="ECO:0007669"/>
    <property type="project" value="TreeGrafter"/>
</dbReference>
<keyword evidence="3" id="KW-0328">Glycosyltransferase</keyword>
<feature type="transmembrane region" description="Helical" evidence="8">
    <location>
        <begin position="20"/>
        <end position="36"/>
    </location>
</feature>
<evidence type="ECO:0000256" key="8">
    <source>
        <dbReference type="SAM" id="Phobius"/>
    </source>
</evidence>
<name>A0A1F7H0L8_9BACT</name>
<keyword evidence="2" id="KW-1003">Cell membrane</keyword>
<proteinExistence type="predicted"/>
<comment type="subcellular location">
    <subcellularLocation>
        <location evidence="1">Cell membrane</location>
        <topology evidence="1">Multi-pass membrane protein</topology>
    </subcellularLocation>
</comment>
<feature type="transmembrane region" description="Helical" evidence="8">
    <location>
        <begin position="294"/>
        <end position="315"/>
    </location>
</feature>
<evidence type="ECO:0000313" key="10">
    <source>
        <dbReference type="EMBL" id="OGK24799.1"/>
    </source>
</evidence>
<protein>
    <recommendedName>
        <fullName evidence="9">Glycosyltransferase RgtA/B/C/D-like domain-containing protein</fullName>
    </recommendedName>
</protein>
<feature type="transmembrane region" description="Helical" evidence="8">
    <location>
        <begin position="230"/>
        <end position="251"/>
    </location>
</feature>
<feature type="transmembrane region" description="Helical" evidence="8">
    <location>
        <begin position="97"/>
        <end position="117"/>
    </location>
</feature>